<dbReference type="InterPro" id="IPR050838">
    <property type="entry name" value="Ketopantoate_reductase"/>
</dbReference>
<dbReference type="InterPro" id="IPR036291">
    <property type="entry name" value="NAD(P)-bd_dom_sf"/>
</dbReference>
<dbReference type="EMBL" id="JACJVR010000128">
    <property type="protein sequence ID" value="MBB6695426.1"/>
    <property type="molecule type" value="Genomic_DNA"/>
</dbReference>
<sequence>MNPIAVMGGGSLGLLLAGRLGAAGTPVELWTRSEEQAERLRREGVAVLEAEGGAAGAGSGSGDDASDRAGASELAVRAKPTAAAAAPVAAMPFGRGGAPRRATVLLAVKQTALTDELLEALSRILAPGSALVCFCNGVGHVERLAEALPGIGLAAAVTTEGALRTDGRTVVHTGKGVTWLGPAPRFDAIPVRDAAMPSPDAMRDIENRLQQAGFTVSLSNNMAERMLRKLLINAVVNPLTALLRVRNGELAATPERLALMRELHGETADILRRCGLPREEELPDGELWDELLDVCARTAANRSSMLQDAMAGRPNEIDAINGAVVRIAKRLGTPAPWNEKIAALARAISSE</sequence>
<feature type="region of interest" description="Disordered" evidence="11">
    <location>
        <begin position="52"/>
        <end position="72"/>
    </location>
</feature>
<dbReference type="AlphaFoldDB" id="A0A841U4A3"/>
<dbReference type="GO" id="GO:0050661">
    <property type="term" value="F:NADP binding"/>
    <property type="evidence" value="ECO:0007669"/>
    <property type="project" value="TreeGrafter"/>
</dbReference>
<dbReference type="Gene3D" id="3.40.50.720">
    <property type="entry name" value="NAD(P)-binding Rossmann-like Domain"/>
    <property type="match status" value="1"/>
</dbReference>
<evidence type="ECO:0000256" key="3">
    <source>
        <dbReference type="ARBA" id="ARBA00007870"/>
    </source>
</evidence>
<evidence type="ECO:0000256" key="4">
    <source>
        <dbReference type="ARBA" id="ARBA00013014"/>
    </source>
</evidence>
<evidence type="ECO:0000313" key="14">
    <source>
        <dbReference type="EMBL" id="MBB6695426.1"/>
    </source>
</evidence>
<accession>A0A841U4A3</accession>
<dbReference type="GO" id="GO:0005737">
    <property type="term" value="C:cytoplasm"/>
    <property type="evidence" value="ECO:0007669"/>
    <property type="project" value="TreeGrafter"/>
</dbReference>
<feature type="domain" description="Ketopantoate reductase N-terminal" evidence="12">
    <location>
        <begin position="4"/>
        <end position="184"/>
    </location>
</feature>
<dbReference type="GO" id="GO:0008677">
    <property type="term" value="F:2-dehydropantoate 2-reductase activity"/>
    <property type="evidence" value="ECO:0007669"/>
    <property type="project" value="UniProtKB-EC"/>
</dbReference>
<proteinExistence type="inferred from homology"/>
<comment type="function">
    <text evidence="1">Catalyzes the NADPH-dependent reduction of ketopantoate into pantoic acid.</text>
</comment>
<reference evidence="14 15" key="1">
    <citation type="submission" date="2020-08" db="EMBL/GenBank/DDBJ databases">
        <title>Cohnella phylogeny.</title>
        <authorList>
            <person name="Dunlap C."/>
        </authorList>
    </citation>
    <scope>NUCLEOTIDE SEQUENCE [LARGE SCALE GENOMIC DNA]</scope>
    <source>
        <strain evidence="14 15">DSM 25239</strain>
    </source>
</reference>
<dbReference type="GO" id="GO:0015940">
    <property type="term" value="P:pantothenate biosynthetic process"/>
    <property type="evidence" value="ECO:0007669"/>
    <property type="project" value="UniProtKB-KW"/>
</dbReference>
<evidence type="ECO:0000259" key="13">
    <source>
        <dbReference type="Pfam" id="PF08546"/>
    </source>
</evidence>
<evidence type="ECO:0000256" key="1">
    <source>
        <dbReference type="ARBA" id="ARBA00002919"/>
    </source>
</evidence>
<dbReference type="InterPro" id="IPR013332">
    <property type="entry name" value="KPR_N"/>
</dbReference>
<name>A0A841U4A3_9BACL</name>
<evidence type="ECO:0000256" key="10">
    <source>
        <dbReference type="ARBA" id="ARBA00048793"/>
    </source>
</evidence>
<dbReference type="EC" id="1.1.1.169" evidence="4"/>
<keyword evidence="15" id="KW-1185">Reference proteome</keyword>
<dbReference type="NCBIfam" id="TIGR00745">
    <property type="entry name" value="apbA_panE"/>
    <property type="match status" value="1"/>
</dbReference>
<dbReference type="SUPFAM" id="SSF51735">
    <property type="entry name" value="NAD(P)-binding Rossmann-fold domains"/>
    <property type="match status" value="2"/>
</dbReference>
<gene>
    <name evidence="14" type="ORF">H7B90_28925</name>
</gene>
<comment type="pathway">
    <text evidence="2">Cofactor biosynthesis; (R)-pantothenate biosynthesis; (R)-pantoate from 3-methyl-2-oxobutanoate: step 2/2.</text>
</comment>
<keyword evidence="8 14" id="KW-0560">Oxidoreductase</keyword>
<dbReference type="SUPFAM" id="SSF48179">
    <property type="entry name" value="6-phosphogluconate dehydrogenase C-terminal domain-like"/>
    <property type="match status" value="1"/>
</dbReference>
<evidence type="ECO:0000256" key="8">
    <source>
        <dbReference type="ARBA" id="ARBA00023002"/>
    </source>
</evidence>
<feature type="domain" description="Ketopantoate reductase C-terminal" evidence="13">
    <location>
        <begin position="221"/>
        <end position="348"/>
    </location>
</feature>
<dbReference type="Proteomes" id="UP000553776">
    <property type="component" value="Unassembled WGS sequence"/>
</dbReference>
<dbReference type="InterPro" id="IPR003710">
    <property type="entry name" value="ApbA"/>
</dbReference>
<evidence type="ECO:0000256" key="5">
    <source>
        <dbReference type="ARBA" id="ARBA00019465"/>
    </source>
</evidence>
<comment type="similarity">
    <text evidence="3">Belongs to the ketopantoate reductase family.</text>
</comment>
<evidence type="ECO:0000256" key="2">
    <source>
        <dbReference type="ARBA" id="ARBA00004994"/>
    </source>
</evidence>
<evidence type="ECO:0000256" key="9">
    <source>
        <dbReference type="ARBA" id="ARBA00032024"/>
    </source>
</evidence>
<dbReference type="RefSeq" id="WP_185139377.1">
    <property type="nucleotide sequence ID" value="NZ_JACJVR010000128.1"/>
</dbReference>
<organism evidence="14 15">
    <name type="scientific">Cohnella xylanilytica</name>
    <dbReference type="NCBI Taxonomy" id="557555"/>
    <lineage>
        <taxon>Bacteria</taxon>
        <taxon>Bacillati</taxon>
        <taxon>Bacillota</taxon>
        <taxon>Bacilli</taxon>
        <taxon>Bacillales</taxon>
        <taxon>Paenibacillaceae</taxon>
        <taxon>Cohnella</taxon>
    </lineage>
</organism>
<dbReference type="InterPro" id="IPR013752">
    <property type="entry name" value="KPA_reductase"/>
</dbReference>
<dbReference type="Pfam" id="PF02558">
    <property type="entry name" value="ApbA"/>
    <property type="match status" value="1"/>
</dbReference>
<comment type="catalytic activity">
    <reaction evidence="10">
        <text>(R)-pantoate + NADP(+) = 2-dehydropantoate + NADPH + H(+)</text>
        <dbReference type="Rhea" id="RHEA:16233"/>
        <dbReference type="ChEBI" id="CHEBI:11561"/>
        <dbReference type="ChEBI" id="CHEBI:15378"/>
        <dbReference type="ChEBI" id="CHEBI:15980"/>
        <dbReference type="ChEBI" id="CHEBI:57783"/>
        <dbReference type="ChEBI" id="CHEBI:58349"/>
        <dbReference type="EC" id="1.1.1.169"/>
    </reaction>
</comment>
<dbReference type="PANTHER" id="PTHR43765">
    <property type="entry name" value="2-DEHYDROPANTOATE 2-REDUCTASE-RELATED"/>
    <property type="match status" value="1"/>
</dbReference>
<evidence type="ECO:0000256" key="11">
    <source>
        <dbReference type="SAM" id="MobiDB-lite"/>
    </source>
</evidence>
<dbReference type="InterPro" id="IPR013328">
    <property type="entry name" value="6PGD_dom2"/>
</dbReference>
<dbReference type="InterPro" id="IPR008927">
    <property type="entry name" value="6-PGluconate_DH-like_C_sf"/>
</dbReference>
<dbReference type="PANTHER" id="PTHR43765:SF2">
    <property type="entry name" value="2-DEHYDROPANTOATE 2-REDUCTASE"/>
    <property type="match status" value="1"/>
</dbReference>
<dbReference type="Gene3D" id="1.10.1040.10">
    <property type="entry name" value="N-(1-d-carboxylethyl)-l-norvaline Dehydrogenase, domain 2"/>
    <property type="match status" value="1"/>
</dbReference>
<dbReference type="Pfam" id="PF08546">
    <property type="entry name" value="ApbA_C"/>
    <property type="match status" value="1"/>
</dbReference>
<keyword evidence="6" id="KW-0566">Pantothenate biosynthesis</keyword>
<evidence type="ECO:0000259" key="12">
    <source>
        <dbReference type="Pfam" id="PF02558"/>
    </source>
</evidence>
<evidence type="ECO:0000313" key="15">
    <source>
        <dbReference type="Proteomes" id="UP000553776"/>
    </source>
</evidence>
<evidence type="ECO:0000256" key="6">
    <source>
        <dbReference type="ARBA" id="ARBA00022655"/>
    </source>
</evidence>
<protein>
    <recommendedName>
        <fullName evidence="5">2-dehydropantoate 2-reductase</fullName>
        <ecNumber evidence="4">1.1.1.169</ecNumber>
    </recommendedName>
    <alternativeName>
        <fullName evidence="9">Ketopantoate reductase</fullName>
    </alternativeName>
</protein>
<comment type="caution">
    <text evidence="14">The sequence shown here is derived from an EMBL/GenBank/DDBJ whole genome shotgun (WGS) entry which is preliminary data.</text>
</comment>
<dbReference type="FunFam" id="1.10.1040.10:FF:000017">
    <property type="entry name" value="2-dehydropantoate 2-reductase"/>
    <property type="match status" value="1"/>
</dbReference>
<keyword evidence="7" id="KW-0521">NADP</keyword>
<evidence type="ECO:0000256" key="7">
    <source>
        <dbReference type="ARBA" id="ARBA00022857"/>
    </source>
</evidence>